<evidence type="ECO:0008006" key="3">
    <source>
        <dbReference type="Google" id="ProtNLM"/>
    </source>
</evidence>
<dbReference type="OrthoDB" id="3621142at2"/>
<keyword evidence="2" id="KW-1185">Reference proteome</keyword>
<dbReference type="AlphaFoldDB" id="A0A0D8BB90"/>
<dbReference type="EMBL" id="JYFN01000042">
    <property type="protein sequence ID" value="KJE21204.1"/>
    <property type="molecule type" value="Genomic_DNA"/>
</dbReference>
<evidence type="ECO:0000313" key="2">
    <source>
        <dbReference type="Proteomes" id="UP000032545"/>
    </source>
</evidence>
<name>A0A0D8BB90_9ACTN</name>
<dbReference type="RefSeq" id="WP_095212067.1">
    <property type="nucleotide sequence ID" value="NZ_JYFN01000042.1"/>
</dbReference>
<reference evidence="1 2" key="2">
    <citation type="journal article" date="2016" name="Genome Announc.">
        <title>Permanent Draft Genome Sequences for Two Variants of Frankia sp. Strain CpI1, the First Frankia Strain Isolated from Root Nodules of Comptonia peregrina.</title>
        <authorList>
            <person name="Oshone R."/>
            <person name="Hurst S.G.IV."/>
            <person name="Abebe-Akele F."/>
            <person name="Simpson S."/>
            <person name="Morris K."/>
            <person name="Thomas W.K."/>
            <person name="Tisa L.S."/>
        </authorList>
    </citation>
    <scope>NUCLEOTIDE SEQUENCE [LARGE SCALE GENOMIC DNA]</scope>
    <source>
        <strain evidence="2">CpI1-S</strain>
    </source>
</reference>
<sequence precursor="true">MAPRHRPGNRRPLGRLANGVLLAVVVAVLVSCSDGGSTPGAAGTSSAVSSTARASVTPSPTSAAEVASSEAVAAYLGMWRATAVASHTSDWQSPELSRYASGAALQVITGTLYADRFNKVVSRGQSVNQPTVTSADPPAAPTTVLLADCGDDSGWQKYHADPGQPDDGQLVAGSSGGRRQITAEVRLHQDGAWRVTRFAVGSVGSC</sequence>
<accession>A0A0D8BB90</accession>
<dbReference type="PROSITE" id="PS51257">
    <property type="entry name" value="PROKAR_LIPOPROTEIN"/>
    <property type="match status" value="1"/>
</dbReference>
<organism evidence="1 2">
    <name type="scientific">Frankia torreyi</name>
    <dbReference type="NCBI Taxonomy" id="1856"/>
    <lineage>
        <taxon>Bacteria</taxon>
        <taxon>Bacillati</taxon>
        <taxon>Actinomycetota</taxon>
        <taxon>Actinomycetes</taxon>
        <taxon>Frankiales</taxon>
        <taxon>Frankiaceae</taxon>
        <taxon>Frankia</taxon>
    </lineage>
</organism>
<gene>
    <name evidence="1" type="ORF">FF36_04544</name>
</gene>
<protein>
    <recommendedName>
        <fullName evidence="3">Secreted protein/lipoprotein</fullName>
    </recommendedName>
</protein>
<evidence type="ECO:0000313" key="1">
    <source>
        <dbReference type="EMBL" id="KJE21204.1"/>
    </source>
</evidence>
<dbReference type="Proteomes" id="UP000032545">
    <property type="component" value="Unassembled WGS sequence"/>
</dbReference>
<proteinExistence type="predicted"/>
<dbReference type="PATRIC" id="fig|1502723.3.peg.4486"/>
<reference evidence="2" key="1">
    <citation type="submission" date="2015-02" db="EMBL/GenBank/DDBJ databases">
        <title>Draft Genome of Frankia sp. CpI1-S.</title>
        <authorList>
            <person name="Oshone R.T."/>
            <person name="Ngom M."/>
            <person name="Ghodhbane-Gtari F."/>
            <person name="Gtari M."/>
            <person name="Morris K."/>
            <person name="Thomas K."/>
            <person name="Sen A."/>
            <person name="Tisa L.S."/>
        </authorList>
    </citation>
    <scope>NUCLEOTIDE SEQUENCE [LARGE SCALE GENOMIC DNA]</scope>
    <source>
        <strain evidence="2">CpI1-S</strain>
    </source>
</reference>
<comment type="caution">
    <text evidence="1">The sequence shown here is derived from an EMBL/GenBank/DDBJ whole genome shotgun (WGS) entry which is preliminary data.</text>
</comment>